<dbReference type="RefSeq" id="WP_205050176.1">
    <property type="nucleotide sequence ID" value="NZ_JACJKX010000007.1"/>
</dbReference>
<gene>
    <name evidence="2" type="ORF">H5985_04805</name>
</gene>
<feature type="transmembrane region" description="Helical" evidence="1">
    <location>
        <begin position="73"/>
        <end position="91"/>
    </location>
</feature>
<comment type="caution">
    <text evidence="2">The sequence shown here is derived from an EMBL/GenBank/DDBJ whole genome shotgun (WGS) entry which is preliminary data.</text>
</comment>
<name>A0ABS2GRW2_9BURK</name>
<evidence type="ECO:0000256" key="1">
    <source>
        <dbReference type="SAM" id="Phobius"/>
    </source>
</evidence>
<keyword evidence="1" id="KW-0812">Transmembrane</keyword>
<evidence type="ECO:0000313" key="3">
    <source>
        <dbReference type="Proteomes" id="UP000777002"/>
    </source>
</evidence>
<keyword evidence="3" id="KW-1185">Reference proteome</keyword>
<dbReference type="EMBL" id="JACJKX010000007">
    <property type="protein sequence ID" value="MBM6928588.1"/>
    <property type="molecule type" value="Genomic_DNA"/>
</dbReference>
<sequence>MKHYKFKDPRRGYDYKIKSGPMAYKKEKKKAIELPLYIPTKYVETYYGGLFGGYYAKVPLGDPRPLWMQIIELIGYLLGTIFCLGCAVFVWCLF</sequence>
<dbReference type="Proteomes" id="UP000777002">
    <property type="component" value="Unassembled WGS sequence"/>
</dbReference>
<evidence type="ECO:0000313" key="2">
    <source>
        <dbReference type="EMBL" id="MBM6928588.1"/>
    </source>
</evidence>
<protein>
    <submittedName>
        <fullName evidence="2">Uncharacterized protein</fullName>
    </submittedName>
</protein>
<proteinExistence type="predicted"/>
<keyword evidence="1" id="KW-0472">Membrane</keyword>
<reference evidence="2 3" key="1">
    <citation type="journal article" date="2021" name="Sci. Rep.">
        <title>The distribution of antibiotic resistance genes in chicken gut microbiota commensals.</title>
        <authorList>
            <person name="Juricova H."/>
            <person name="Matiasovicova J."/>
            <person name="Kubasova T."/>
            <person name="Cejkova D."/>
            <person name="Rychlik I."/>
        </authorList>
    </citation>
    <scope>NUCLEOTIDE SEQUENCE [LARGE SCALE GENOMIC DNA]</scope>
    <source>
        <strain evidence="2 3">An562</strain>
    </source>
</reference>
<accession>A0ABS2GRW2</accession>
<organism evidence="2 3">
    <name type="scientific">Parasutterella secunda</name>
    <dbReference type="NCBI Taxonomy" id="626947"/>
    <lineage>
        <taxon>Bacteria</taxon>
        <taxon>Pseudomonadati</taxon>
        <taxon>Pseudomonadota</taxon>
        <taxon>Betaproteobacteria</taxon>
        <taxon>Burkholderiales</taxon>
        <taxon>Sutterellaceae</taxon>
        <taxon>Parasutterella</taxon>
    </lineage>
</organism>
<keyword evidence="1" id="KW-1133">Transmembrane helix</keyword>